<dbReference type="Pfam" id="PF18339">
    <property type="entry name" value="Tudor_1_RapA"/>
    <property type="match status" value="1"/>
</dbReference>
<dbReference type="GO" id="GO:0003677">
    <property type="term" value="F:DNA binding"/>
    <property type="evidence" value="ECO:0007669"/>
    <property type="project" value="UniProtKB-KW"/>
</dbReference>
<dbReference type="PANTHER" id="PTHR45766">
    <property type="entry name" value="DNA ANNEALING HELICASE AND ENDONUCLEASE ZRANB3 FAMILY MEMBER"/>
    <property type="match status" value="1"/>
</dbReference>
<evidence type="ECO:0000256" key="6">
    <source>
        <dbReference type="ARBA" id="ARBA00023125"/>
    </source>
</evidence>
<evidence type="ECO:0000259" key="10">
    <source>
        <dbReference type="PROSITE" id="PS51194"/>
    </source>
</evidence>
<dbReference type="InterPro" id="IPR001650">
    <property type="entry name" value="Helicase_C-like"/>
</dbReference>
<dbReference type="InterPro" id="IPR022737">
    <property type="entry name" value="RapA_C"/>
</dbReference>
<keyword evidence="7" id="KW-0010">Activator</keyword>
<dbReference type="Proteomes" id="UP000196531">
    <property type="component" value="Unassembled WGS sequence"/>
</dbReference>
<dbReference type="Gene3D" id="3.30.360.80">
    <property type="match status" value="1"/>
</dbReference>
<dbReference type="SUPFAM" id="SSF52540">
    <property type="entry name" value="P-loop containing nucleoside triphosphate hydrolases"/>
    <property type="match status" value="2"/>
</dbReference>
<evidence type="ECO:0000256" key="2">
    <source>
        <dbReference type="ARBA" id="ARBA00022801"/>
    </source>
</evidence>
<keyword evidence="2" id="KW-0378">Hydrolase</keyword>
<feature type="domain" description="Helicase C-terminal" evidence="10">
    <location>
        <begin position="437"/>
        <end position="613"/>
    </location>
</feature>
<evidence type="ECO:0000256" key="4">
    <source>
        <dbReference type="ARBA" id="ARBA00022840"/>
    </source>
</evidence>
<dbReference type="Pfam" id="PF12137">
    <property type="entry name" value="RapA_C"/>
    <property type="match status" value="1"/>
</dbReference>
<dbReference type="InterPro" id="IPR023949">
    <property type="entry name" value="Helicase_RapA"/>
</dbReference>
<evidence type="ECO:0000256" key="1">
    <source>
        <dbReference type="ARBA" id="ARBA00022741"/>
    </source>
</evidence>
<dbReference type="GO" id="GO:0006355">
    <property type="term" value="P:regulation of DNA-templated transcription"/>
    <property type="evidence" value="ECO:0007669"/>
    <property type="project" value="InterPro"/>
</dbReference>
<dbReference type="InterPro" id="IPR038718">
    <property type="entry name" value="SNF2-like_sf"/>
</dbReference>
<dbReference type="Pfam" id="PF00271">
    <property type="entry name" value="Helicase_C"/>
    <property type="match status" value="1"/>
</dbReference>
<evidence type="ECO:0000256" key="5">
    <source>
        <dbReference type="ARBA" id="ARBA00023015"/>
    </source>
</evidence>
<dbReference type="GO" id="GO:0016817">
    <property type="term" value="F:hydrolase activity, acting on acid anhydrides"/>
    <property type="evidence" value="ECO:0007669"/>
    <property type="project" value="InterPro"/>
</dbReference>
<dbReference type="CDD" id="cd18793">
    <property type="entry name" value="SF2_C_SNF"/>
    <property type="match status" value="1"/>
</dbReference>
<keyword evidence="6" id="KW-0238">DNA-binding</keyword>
<dbReference type="InterPro" id="IPR014001">
    <property type="entry name" value="Helicase_ATP-bd"/>
</dbReference>
<evidence type="ECO:0000256" key="8">
    <source>
        <dbReference type="ARBA" id="ARBA00023163"/>
    </source>
</evidence>
<protein>
    <recommendedName>
        <fullName evidence="13">RNA polymerase-associated protein RapA</fullName>
    </recommendedName>
</protein>
<dbReference type="PROSITE" id="PS51194">
    <property type="entry name" value="HELICASE_CTER"/>
    <property type="match status" value="1"/>
</dbReference>
<dbReference type="InterPro" id="IPR057342">
    <property type="entry name" value="DEXDc_RapA"/>
</dbReference>
<dbReference type="InterPro" id="IPR027417">
    <property type="entry name" value="P-loop_NTPase"/>
</dbReference>
<dbReference type="SMART" id="SM00487">
    <property type="entry name" value="DEXDc"/>
    <property type="match status" value="1"/>
</dbReference>
<dbReference type="Gene3D" id="2.30.30.930">
    <property type="match status" value="1"/>
</dbReference>
<accession>A0A1Y5F6V2</accession>
<dbReference type="EMBL" id="MAAO01000006">
    <property type="protein sequence ID" value="OUR96623.1"/>
    <property type="molecule type" value="Genomic_DNA"/>
</dbReference>
<dbReference type="InterPro" id="IPR000330">
    <property type="entry name" value="SNF2_N"/>
</dbReference>
<dbReference type="Gene3D" id="3.40.50.300">
    <property type="entry name" value="P-loop containing nucleotide triphosphate hydrolases"/>
    <property type="match status" value="1"/>
</dbReference>
<dbReference type="InterPro" id="IPR040766">
    <property type="entry name" value="Tudor_2_RapA"/>
</dbReference>
<keyword evidence="4" id="KW-0067">ATP-binding</keyword>
<dbReference type="PANTHER" id="PTHR45766:SF6">
    <property type="entry name" value="SWI_SNF-RELATED MATRIX-ASSOCIATED ACTIN-DEPENDENT REGULATOR OF CHROMATIN SUBFAMILY A-LIKE PROTEIN 1"/>
    <property type="match status" value="1"/>
</dbReference>
<dbReference type="GO" id="GO:0004386">
    <property type="term" value="F:helicase activity"/>
    <property type="evidence" value="ECO:0007669"/>
    <property type="project" value="UniProtKB-KW"/>
</dbReference>
<dbReference type="HAMAP" id="MF_01821">
    <property type="entry name" value="Helicase_RapA"/>
    <property type="match status" value="1"/>
</dbReference>
<proteinExistence type="inferred from homology"/>
<keyword evidence="3" id="KW-0347">Helicase</keyword>
<comment type="caution">
    <text evidence="11">The sequence shown here is derived from an EMBL/GenBank/DDBJ whole genome shotgun (WGS) entry which is preliminary data.</text>
</comment>
<evidence type="ECO:0000256" key="3">
    <source>
        <dbReference type="ARBA" id="ARBA00022806"/>
    </source>
</evidence>
<feature type="domain" description="Helicase ATP-binding" evidence="9">
    <location>
        <begin position="158"/>
        <end position="325"/>
    </location>
</feature>
<dbReference type="Pfam" id="PF18337">
    <property type="entry name" value="Tudor_RapA"/>
    <property type="match status" value="1"/>
</dbReference>
<reference evidence="12" key="1">
    <citation type="journal article" date="2017" name="Proc. Natl. Acad. Sci. U.S.A.">
        <title>Simulation of Deepwater Horizon oil plume reveals substrate specialization within a complex community of hydrocarbon-degraders.</title>
        <authorList>
            <person name="Hu P."/>
            <person name="Dubinsky E.A."/>
            <person name="Probst A.J."/>
            <person name="Wang J."/>
            <person name="Sieber C.M.K."/>
            <person name="Tom L.M."/>
            <person name="Gardinali P."/>
            <person name="Banfield J.F."/>
            <person name="Atlas R.M."/>
            <person name="Andersen G.L."/>
        </authorList>
    </citation>
    <scope>NUCLEOTIDE SEQUENCE [LARGE SCALE GENOMIC DNA]</scope>
</reference>
<evidence type="ECO:0000313" key="11">
    <source>
        <dbReference type="EMBL" id="OUR96623.1"/>
    </source>
</evidence>
<dbReference type="AlphaFoldDB" id="A0A1Y5F6V2"/>
<keyword evidence="1" id="KW-0547">Nucleotide-binding</keyword>
<sequence length="901" mass="103857">MRKFKIGQRWISEAEPELGLGVLNNLSDKIISIVFSASGIERNYGVKTCPLKRVLFSEGDEIIIEGGERLIVDKVAEEEDLVFYLCGERIVSEIDLSDLMTFNKPEDKLFNGLFDPHDHFQLRHETLVHRNDYSCLNVKGLLGPRVSLIPHQLYVAKEVFNRPMPRVLLADEVGLGKTIEAGMIIHQLLVTKRANRVIIMVPDSLIFQWFIELHRKFALSFKVINQETRLEEGSNPFLENENILVSIGLLKGAEKARELLDLADFDMLVVDEAHHLKWSQTEVSTEYSIVEKIAAKTRGVLLLTATPEQLGLEGHFSRLKILDPDRFYSYESFIKEHESFEHFAAIVKKIEAKKDLDVDDREMLEMIKIDPSQNGEEIISDLLDRHGTGRIYIRNTRERMKEVFDFFPKRILFEDIIELDAKTDDYNINIFRSKAFWLLEKLQKLNGDKVLLICKSKAKVLALEKFIRENAVNVSTAVFHSDLTLMARDRQAAFFAEESGAQILLCTEIGSEGRNFEFASNLILFDLPSNPDYLEQRIGRLDRIGQKRDICIHLPLVDKSPEHFLFRWYHEGFKAFSESAKCGGILFRKFKDRVEAIDENSIDELIEETKKEYDLVSKELEEGRDVLIEKNSYKEEMALSIRSEIRKIDESRELRNYLDMVFHHLGVDSDDINHDTLFLIPTDNMLLPHFPGLTREGKTFTFNRLMALEREEFGFLTWDHPLVQGISDLIISEGLGSVTVAKRKESKSTKVFFECFYVLEAVHNQELESMKYFPPTIVRVLLDNKGEDFSAKWDKNLLDSKVEAASKEMCHKVSNFPKAGVVKVLAKASDLAKTNATTIKEEFKSNLLASLAKEEERLNYLKEINPSVKDEEINWIKMKRTELLEILSQCELRLDSFRVIL</sequence>
<evidence type="ECO:0000313" key="12">
    <source>
        <dbReference type="Proteomes" id="UP000196531"/>
    </source>
</evidence>
<evidence type="ECO:0000259" key="9">
    <source>
        <dbReference type="PROSITE" id="PS51192"/>
    </source>
</evidence>
<dbReference type="Gene3D" id="3.40.50.10810">
    <property type="entry name" value="Tandem AAA-ATPase domain"/>
    <property type="match status" value="1"/>
</dbReference>
<keyword evidence="5" id="KW-0805">Transcription regulation</keyword>
<dbReference type="SMART" id="SM00490">
    <property type="entry name" value="HELICc"/>
    <property type="match status" value="1"/>
</dbReference>
<dbReference type="CDD" id="cd18011">
    <property type="entry name" value="DEXDc_RapA"/>
    <property type="match status" value="1"/>
</dbReference>
<evidence type="ECO:0000256" key="7">
    <source>
        <dbReference type="ARBA" id="ARBA00023159"/>
    </source>
</evidence>
<organism evidence="11 12">
    <name type="scientific">Halobacteriovorax marinus</name>
    <dbReference type="NCBI Taxonomy" id="97084"/>
    <lineage>
        <taxon>Bacteria</taxon>
        <taxon>Pseudomonadati</taxon>
        <taxon>Bdellovibrionota</taxon>
        <taxon>Bacteriovoracia</taxon>
        <taxon>Bacteriovoracales</taxon>
        <taxon>Halobacteriovoraceae</taxon>
        <taxon>Halobacteriovorax</taxon>
    </lineage>
</organism>
<gene>
    <name evidence="11" type="ORF">A9Q84_09770</name>
</gene>
<dbReference type="Gene3D" id="6.10.140.1500">
    <property type="match status" value="1"/>
</dbReference>
<dbReference type="Pfam" id="PF00176">
    <property type="entry name" value="SNF2-rel_dom"/>
    <property type="match status" value="1"/>
</dbReference>
<name>A0A1Y5F6V2_9BACT</name>
<dbReference type="InterPro" id="IPR049730">
    <property type="entry name" value="SNF2/RAD54-like_C"/>
</dbReference>
<evidence type="ECO:0008006" key="13">
    <source>
        <dbReference type="Google" id="ProtNLM"/>
    </source>
</evidence>
<dbReference type="InterPro" id="IPR040765">
    <property type="entry name" value="Tudor_1_RapA"/>
</dbReference>
<dbReference type="Gene3D" id="2.30.30.140">
    <property type="match status" value="1"/>
</dbReference>
<dbReference type="GO" id="GO:0005524">
    <property type="term" value="F:ATP binding"/>
    <property type="evidence" value="ECO:0007669"/>
    <property type="project" value="UniProtKB-KW"/>
</dbReference>
<keyword evidence="8" id="KW-0804">Transcription</keyword>
<dbReference type="PROSITE" id="PS51192">
    <property type="entry name" value="HELICASE_ATP_BIND_1"/>
    <property type="match status" value="1"/>
</dbReference>